<dbReference type="InterPro" id="IPR001498">
    <property type="entry name" value="Impact_N"/>
</dbReference>
<feature type="domain" description="UPF0029" evidence="3">
    <location>
        <begin position="143"/>
        <end position="195"/>
    </location>
</feature>
<dbReference type="InterPro" id="IPR015269">
    <property type="entry name" value="UPF0029_Impact_C"/>
</dbReference>
<dbReference type="InterPro" id="IPR015796">
    <property type="entry name" value="Impact_YigZ-like"/>
</dbReference>
<evidence type="ECO:0000259" key="2">
    <source>
        <dbReference type="Pfam" id="PF01205"/>
    </source>
</evidence>
<dbReference type="EMBL" id="SMMX01000001">
    <property type="protein sequence ID" value="TDA23215.1"/>
    <property type="molecule type" value="Genomic_DNA"/>
</dbReference>
<dbReference type="Pfam" id="PF01205">
    <property type="entry name" value="Impact_N"/>
    <property type="match status" value="1"/>
</dbReference>
<evidence type="ECO:0000313" key="4">
    <source>
        <dbReference type="EMBL" id="TDA23215.1"/>
    </source>
</evidence>
<comment type="similarity">
    <text evidence="1">Belongs to the IMPACT family.</text>
</comment>
<sequence length="221" mass="24109">MTTEYRTVYEGGEEEIVEKRSRFIAAVKPVSAEDEALAFIESVRKKHWNATHNCYAYVIGERSELARCSDDGEPNGTAGRPMLDVLQGEELRNTAVVVTRYFGGTLLGTGGLVRAYAQAVKAGLASSVIITKIRGVKLRIGTDYTGLGKIQYILGQKGLKILDSEYADNVKLEVLVPEDAVEAVHSDITEGTNGQASMEEGAKCWFAQIDGQPVVLEEYTD</sequence>
<dbReference type="GO" id="GO:0006446">
    <property type="term" value="P:regulation of translational initiation"/>
    <property type="evidence" value="ECO:0007669"/>
    <property type="project" value="TreeGrafter"/>
</dbReference>
<dbReference type="GO" id="GO:0005737">
    <property type="term" value="C:cytoplasm"/>
    <property type="evidence" value="ECO:0007669"/>
    <property type="project" value="TreeGrafter"/>
</dbReference>
<dbReference type="SUPFAM" id="SSF54211">
    <property type="entry name" value="Ribosomal protein S5 domain 2-like"/>
    <property type="match status" value="1"/>
</dbReference>
<dbReference type="Gene3D" id="3.30.70.240">
    <property type="match status" value="1"/>
</dbReference>
<dbReference type="InterPro" id="IPR036956">
    <property type="entry name" value="Impact_N_sf"/>
</dbReference>
<dbReference type="RefSeq" id="WP_132273760.1">
    <property type="nucleotide sequence ID" value="NZ_JAOBST010000012.1"/>
</dbReference>
<dbReference type="PANTHER" id="PTHR16301">
    <property type="entry name" value="IMPACT-RELATED"/>
    <property type="match status" value="1"/>
</dbReference>
<evidence type="ECO:0000313" key="5">
    <source>
        <dbReference type="Proteomes" id="UP000295710"/>
    </source>
</evidence>
<dbReference type="Gene3D" id="3.30.230.30">
    <property type="entry name" value="Impact, N-terminal domain"/>
    <property type="match status" value="1"/>
</dbReference>
<dbReference type="InterPro" id="IPR023582">
    <property type="entry name" value="Impact"/>
</dbReference>
<dbReference type="PANTHER" id="PTHR16301:SF20">
    <property type="entry name" value="IMPACT FAMILY MEMBER YIGZ"/>
    <property type="match status" value="1"/>
</dbReference>
<gene>
    <name evidence="4" type="ORF">E1963_00195</name>
</gene>
<name>A0A4R4FHS0_9FIRM</name>
<dbReference type="NCBIfam" id="TIGR00257">
    <property type="entry name" value="IMPACT_YIGZ"/>
    <property type="match status" value="1"/>
</dbReference>
<proteinExistence type="inferred from homology"/>
<accession>A0A4R4FHS0</accession>
<comment type="caution">
    <text evidence="4">The sequence shown here is derived from an EMBL/GenBank/DDBJ whole genome shotgun (WGS) entry which is preliminary data.</text>
</comment>
<feature type="domain" description="Impact N-terminal" evidence="2">
    <location>
        <begin position="19"/>
        <end position="122"/>
    </location>
</feature>
<dbReference type="InterPro" id="IPR020568">
    <property type="entry name" value="Ribosomal_Su5_D2-typ_SF"/>
</dbReference>
<dbReference type="InterPro" id="IPR035647">
    <property type="entry name" value="EFG_III/V"/>
</dbReference>
<organism evidence="4 5">
    <name type="scientific">Extibacter muris</name>
    <dbReference type="NCBI Taxonomy" id="1796622"/>
    <lineage>
        <taxon>Bacteria</taxon>
        <taxon>Bacillati</taxon>
        <taxon>Bacillota</taxon>
        <taxon>Clostridia</taxon>
        <taxon>Lachnospirales</taxon>
        <taxon>Lachnospiraceae</taxon>
        <taxon>Extibacter</taxon>
    </lineage>
</organism>
<dbReference type="AlphaFoldDB" id="A0A4R4FHS0"/>
<evidence type="ECO:0000259" key="3">
    <source>
        <dbReference type="Pfam" id="PF09186"/>
    </source>
</evidence>
<dbReference type="PROSITE" id="PS00910">
    <property type="entry name" value="UPF0029"/>
    <property type="match status" value="1"/>
</dbReference>
<dbReference type="InterPro" id="IPR020569">
    <property type="entry name" value="UPF0029_Impact_CS"/>
</dbReference>
<reference evidence="4 5" key="1">
    <citation type="journal article" date="2016" name="Nat. Microbiol.">
        <title>The Mouse Intestinal Bacterial Collection (miBC) provides host-specific insight into cultured diversity and functional potential of the gut microbiota.</title>
        <authorList>
            <person name="Lagkouvardos I."/>
            <person name="Pukall R."/>
            <person name="Abt B."/>
            <person name="Foesel B.U."/>
            <person name="Meier-Kolthoff J.P."/>
            <person name="Kumar N."/>
            <person name="Bresciani A."/>
            <person name="Martinez I."/>
            <person name="Just S."/>
            <person name="Ziegler C."/>
            <person name="Brugiroux S."/>
            <person name="Garzetti D."/>
            <person name="Wenning M."/>
            <person name="Bui T.P."/>
            <person name="Wang J."/>
            <person name="Hugenholtz F."/>
            <person name="Plugge C.M."/>
            <person name="Peterson D.A."/>
            <person name="Hornef M.W."/>
            <person name="Baines J.F."/>
            <person name="Smidt H."/>
            <person name="Walter J."/>
            <person name="Kristiansen K."/>
            <person name="Nielsen H.B."/>
            <person name="Haller D."/>
            <person name="Overmann J."/>
            <person name="Stecher B."/>
            <person name="Clavel T."/>
        </authorList>
    </citation>
    <scope>NUCLEOTIDE SEQUENCE [LARGE SCALE GENOMIC DNA]</scope>
    <source>
        <strain evidence="4 5">DSM 28560</strain>
    </source>
</reference>
<dbReference type="SUPFAM" id="SSF54980">
    <property type="entry name" value="EF-G C-terminal domain-like"/>
    <property type="match status" value="1"/>
</dbReference>
<evidence type="ECO:0000256" key="1">
    <source>
        <dbReference type="ARBA" id="ARBA00007665"/>
    </source>
</evidence>
<keyword evidence="5" id="KW-1185">Reference proteome</keyword>
<dbReference type="Pfam" id="PF09186">
    <property type="entry name" value="DUF1949"/>
    <property type="match status" value="1"/>
</dbReference>
<dbReference type="Proteomes" id="UP000295710">
    <property type="component" value="Unassembled WGS sequence"/>
</dbReference>
<protein>
    <submittedName>
        <fullName evidence="4">YigZ family protein</fullName>
    </submittedName>
</protein>